<dbReference type="SUPFAM" id="SSF47413">
    <property type="entry name" value="lambda repressor-like DNA-binding domains"/>
    <property type="match status" value="1"/>
</dbReference>
<organism evidence="1 2">
    <name type="scientific">Sphingomonas oligophenolica</name>
    <dbReference type="NCBI Taxonomy" id="301154"/>
    <lineage>
        <taxon>Bacteria</taxon>
        <taxon>Pseudomonadati</taxon>
        <taxon>Pseudomonadota</taxon>
        <taxon>Alphaproteobacteria</taxon>
        <taxon>Sphingomonadales</taxon>
        <taxon>Sphingomonadaceae</taxon>
        <taxon>Sphingomonas</taxon>
    </lineage>
</organism>
<name>A0ABU9Y342_9SPHN</name>
<dbReference type="InterPro" id="IPR001387">
    <property type="entry name" value="Cro/C1-type_HTH"/>
</dbReference>
<gene>
    <name evidence="1" type="ORF">ABC974_11275</name>
</gene>
<reference evidence="1 2" key="1">
    <citation type="submission" date="2024-05" db="EMBL/GenBank/DDBJ databases">
        <authorList>
            <person name="Liu Q."/>
            <person name="Xin Y.-H."/>
        </authorList>
    </citation>
    <scope>NUCLEOTIDE SEQUENCE [LARGE SCALE GENOMIC DNA]</scope>
    <source>
        <strain evidence="1 2">CGMCC 1.10181</strain>
    </source>
</reference>
<evidence type="ECO:0000313" key="1">
    <source>
        <dbReference type="EMBL" id="MEN2790209.1"/>
    </source>
</evidence>
<protein>
    <submittedName>
        <fullName evidence="1">Transcriptional regulator</fullName>
    </submittedName>
</protein>
<dbReference type="Gene3D" id="1.10.260.40">
    <property type="entry name" value="lambda repressor-like DNA-binding domains"/>
    <property type="match status" value="1"/>
</dbReference>
<proteinExistence type="predicted"/>
<dbReference type="Proteomes" id="UP001419910">
    <property type="component" value="Unassembled WGS sequence"/>
</dbReference>
<keyword evidence="2" id="KW-1185">Reference proteome</keyword>
<evidence type="ECO:0000313" key="2">
    <source>
        <dbReference type="Proteomes" id="UP001419910"/>
    </source>
</evidence>
<dbReference type="CDD" id="cd00093">
    <property type="entry name" value="HTH_XRE"/>
    <property type="match status" value="1"/>
</dbReference>
<accession>A0ABU9Y342</accession>
<comment type="caution">
    <text evidence="1">The sequence shown here is derived from an EMBL/GenBank/DDBJ whole genome shotgun (WGS) entry which is preliminary data.</text>
</comment>
<sequence length="139" mass="15516">MSLQSTSSIGDATVLAQIKVISGKCIEERRRKERKTQEQLASDVGIGVRWLREIESGNPKSSIEDHLRCASGVGLPASYFLIPLMFMDHKMAFPRQLLLDDMAALEEHCIRCIGDYYVDTISSRLRPPVPRSSPPEAEA</sequence>
<dbReference type="EMBL" id="JBDIME010000008">
    <property type="protein sequence ID" value="MEN2790209.1"/>
    <property type="molecule type" value="Genomic_DNA"/>
</dbReference>
<dbReference type="RefSeq" id="WP_343889116.1">
    <property type="nucleotide sequence ID" value="NZ_BAAAEH010000016.1"/>
</dbReference>
<dbReference type="InterPro" id="IPR010982">
    <property type="entry name" value="Lambda_DNA-bd_dom_sf"/>
</dbReference>